<comment type="caution">
    <text evidence="1">The sequence shown here is derived from an EMBL/GenBank/DDBJ whole genome shotgun (WGS) entry which is preliminary data.</text>
</comment>
<dbReference type="Proteomes" id="UP000886043">
    <property type="component" value="Unassembled WGS sequence"/>
</dbReference>
<evidence type="ECO:0000313" key="1">
    <source>
        <dbReference type="EMBL" id="HFC98596.1"/>
    </source>
</evidence>
<dbReference type="Pfam" id="PF18506">
    <property type="entry name" value="RelB-like"/>
    <property type="match status" value="1"/>
</dbReference>
<reference evidence="1" key="1">
    <citation type="journal article" date="2020" name="mSystems">
        <title>Genome- and Community-Level Interaction Insights into Carbon Utilization and Element Cycling Functions of Hydrothermarchaeota in Hydrothermal Sediment.</title>
        <authorList>
            <person name="Zhou Z."/>
            <person name="Liu Y."/>
            <person name="Xu W."/>
            <person name="Pan J."/>
            <person name="Luo Z.H."/>
            <person name="Li M."/>
        </authorList>
    </citation>
    <scope>NUCLEOTIDE SEQUENCE [LARGE SCALE GENOMIC DNA]</scope>
    <source>
        <strain evidence="1">HyVt-483</strain>
    </source>
</reference>
<proteinExistence type="predicted"/>
<dbReference type="InterPro" id="IPR049537">
    <property type="entry name" value="RelB-like"/>
</dbReference>
<sequence length="66" mass="7629">MVSLNFIIDEKGNKKAVILPIEVYKEILEKLEELEEIKAYDEAKASTDEVVPFELAVKEIEDSRKF</sequence>
<gene>
    <name evidence="1" type="ORF">ENJ40_09130</name>
</gene>
<organism evidence="1">
    <name type="scientific">Thermosulfurimonas dismutans</name>
    <dbReference type="NCBI Taxonomy" id="999894"/>
    <lineage>
        <taxon>Bacteria</taxon>
        <taxon>Pseudomonadati</taxon>
        <taxon>Thermodesulfobacteriota</taxon>
        <taxon>Thermodesulfobacteria</taxon>
        <taxon>Thermodesulfobacteriales</taxon>
        <taxon>Thermodesulfobacteriaceae</taxon>
        <taxon>Thermosulfurimonas</taxon>
    </lineage>
</organism>
<accession>A0A7C3CLE5</accession>
<name>A0A7C3CLE5_9BACT</name>
<protein>
    <submittedName>
        <fullName evidence="1">Uncharacterized protein</fullName>
    </submittedName>
</protein>
<dbReference type="EMBL" id="DRMH01000126">
    <property type="protein sequence ID" value="HFC98596.1"/>
    <property type="molecule type" value="Genomic_DNA"/>
</dbReference>
<dbReference type="AlphaFoldDB" id="A0A7C3CLE5"/>